<evidence type="ECO:0000313" key="3">
    <source>
        <dbReference type="Proteomes" id="UP001055153"/>
    </source>
</evidence>
<dbReference type="EMBL" id="BPQQ01000037">
    <property type="protein sequence ID" value="GJE01348.1"/>
    <property type="molecule type" value="Genomic_DNA"/>
</dbReference>
<accession>A0ABQ4SG27</accession>
<name>A0ABQ4SG27_9HYPH</name>
<keyword evidence="1" id="KW-1133">Transmembrane helix</keyword>
<sequence length="120" mass="13131">MDRLIRLIPGEALGVYLTIRGFWLGPETTATGGQPADNFVDYLPAIGILLLLVSRILGTRNATGSFASVQWGGTLLAVIAFILWVLAMGHRPFGWELDGRITSTLVDVFSFMVPYVYKGE</sequence>
<reference evidence="2" key="1">
    <citation type="journal article" date="2021" name="Front. Microbiol.">
        <title>Comprehensive Comparative Genomics and Phenotyping of Methylobacterium Species.</title>
        <authorList>
            <person name="Alessa O."/>
            <person name="Ogura Y."/>
            <person name="Fujitani Y."/>
            <person name="Takami H."/>
            <person name="Hayashi T."/>
            <person name="Sahin N."/>
            <person name="Tani A."/>
        </authorList>
    </citation>
    <scope>NUCLEOTIDE SEQUENCE</scope>
    <source>
        <strain evidence="2">DSM 17168</strain>
    </source>
</reference>
<keyword evidence="1" id="KW-0812">Transmembrane</keyword>
<dbReference type="Proteomes" id="UP001055153">
    <property type="component" value="Unassembled WGS sequence"/>
</dbReference>
<evidence type="ECO:0000313" key="2">
    <source>
        <dbReference type="EMBL" id="GJE01348.1"/>
    </source>
</evidence>
<comment type="caution">
    <text evidence="2">The sequence shown here is derived from an EMBL/GenBank/DDBJ whole genome shotgun (WGS) entry which is preliminary data.</text>
</comment>
<proteinExistence type="predicted"/>
<reference evidence="2" key="2">
    <citation type="submission" date="2021-08" db="EMBL/GenBank/DDBJ databases">
        <authorList>
            <person name="Tani A."/>
            <person name="Ola A."/>
            <person name="Ogura Y."/>
            <person name="Katsura K."/>
            <person name="Hayashi T."/>
        </authorList>
    </citation>
    <scope>NUCLEOTIDE SEQUENCE</scope>
    <source>
        <strain evidence="2">DSM 17168</strain>
    </source>
</reference>
<feature type="transmembrane region" description="Helical" evidence="1">
    <location>
        <begin position="69"/>
        <end position="87"/>
    </location>
</feature>
<protein>
    <submittedName>
        <fullName evidence="2">Uncharacterized protein</fullName>
    </submittedName>
</protein>
<dbReference type="RefSeq" id="WP_238236217.1">
    <property type="nucleotide sequence ID" value="NZ_BPQQ01000037.1"/>
</dbReference>
<keyword evidence="1" id="KW-0472">Membrane</keyword>
<gene>
    <name evidence="2" type="ORF">GMJLKIPL_3278</name>
</gene>
<feature type="transmembrane region" description="Helical" evidence="1">
    <location>
        <begin position="39"/>
        <end position="57"/>
    </location>
</feature>
<keyword evidence="3" id="KW-1185">Reference proteome</keyword>
<evidence type="ECO:0000256" key="1">
    <source>
        <dbReference type="SAM" id="Phobius"/>
    </source>
</evidence>
<organism evidence="2 3">
    <name type="scientific">Methylobacterium isbiliense</name>
    <dbReference type="NCBI Taxonomy" id="315478"/>
    <lineage>
        <taxon>Bacteria</taxon>
        <taxon>Pseudomonadati</taxon>
        <taxon>Pseudomonadota</taxon>
        <taxon>Alphaproteobacteria</taxon>
        <taxon>Hyphomicrobiales</taxon>
        <taxon>Methylobacteriaceae</taxon>
        <taxon>Methylobacterium</taxon>
    </lineage>
</organism>